<dbReference type="AlphaFoldDB" id="A0A133UF95"/>
<name>A0A133UF95_9EURY</name>
<dbReference type="PROSITE" id="PS51379">
    <property type="entry name" value="4FE4S_FER_2"/>
    <property type="match status" value="1"/>
</dbReference>
<organism evidence="2 3">
    <name type="scientific">candidate division MSBL1 archaeon SCGC-AAA259E22</name>
    <dbReference type="NCBI Taxonomy" id="1698265"/>
    <lineage>
        <taxon>Archaea</taxon>
        <taxon>Methanobacteriati</taxon>
        <taxon>Methanobacteriota</taxon>
        <taxon>candidate division MSBL1</taxon>
    </lineage>
</organism>
<comment type="caution">
    <text evidence="2">The sequence shown here is derived from an EMBL/GenBank/DDBJ whole genome shotgun (WGS) entry which is preliminary data.</text>
</comment>
<evidence type="ECO:0000259" key="1">
    <source>
        <dbReference type="PROSITE" id="PS51379"/>
    </source>
</evidence>
<keyword evidence="3" id="KW-1185">Reference proteome</keyword>
<protein>
    <recommendedName>
        <fullName evidence="1">4Fe-4S ferredoxin-type domain-containing protein</fullName>
    </recommendedName>
</protein>
<dbReference type="EMBL" id="LHXP01000038">
    <property type="protein sequence ID" value="KXA92901.1"/>
    <property type="molecule type" value="Genomic_DNA"/>
</dbReference>
<dbReference type="GO" id="GO:0016491">
    <property type="term" value="F:oxidoreductase activity"/>
    <property type="evidence" value="ECO:0007669"/>
    <property type="project" value="UniProtKB-ARBA"/>
</dbReference>
<dbReference type="Proteomes" id="UP000070657">
    <property type="component" value="Unassembled WGS sequence"/>
</dbReference>
<reference evidence="2 3" key="1">
    <citation type="journal article" date="2016" name="Sci. Rep.">
        <title>Metabolic traits of an uncultured archaeal lineage -MSBL1- from brine pools of the Red Sea.</title>
        <authorList>
            <person name="Mwirichia R."/>
            <person name="Alam I."/>
            <person name="Rashid M."/>
            <person name="Vinu M."/>
            <person name="Ba-Alawi W."/>
            <person name="Anthony Kamau A."/>
            <person name="Kamanda Ngugi D."/>
            <person name="Goker M."/>
            <person name="Klenk H.P."/>
            <person name="Bajic V."/>
            <person name="Stingl U."/>
        </authorList>
    </citation>
    <scope>NUCLEOTIDE SEQUENCE [LARGE SCALE GENOMIC DNA]</scope>
    <source>
        <strain evidence="2">SCGC-AAA259E22</strain>
    </source>
</reference>
<sequence>MKVGNGEVNLVNPGLCDACEECVRVCPNPEDTIKPLLEEAIKIRNQRRGRRGVFLEEIWR</sequence>
<dbReference type="SUPFAM" id="SSF54862">
    <property type="entry name" value="4Fe-4S ferredoxins"/>
    <property type="match status" value="1"/>
</dbReference>
<dbReference type="InterPro" id="IPR017896">
    <property type="entry name" value="4Fe4S_Fe-S-bd"/>
</dbReference>
<accession>A0A133UF95</accession>
<evidence type="ECO:0000313" key="2">
    <source>
        <dbReference type="EMBL" id="KXA92901.1"/>
    </source>
</evidence>
<dbReference type="Gene3D" id="3.30.70.20">
    <property type="match status" value="1"/>
</dbReference>
<proteinExistence type="predicted"/>
<gene>
    <name evidence="2" type="ORF">AKJ66_03240</name>
</gene>
<evidence type="ECO:0000313" key="3">
    <source>
        <dbReference type="Proteomes" id="UP000070657"/>
    </source>
</evidence>
<dbReference type="InterPro" id="IPR017900">
    <property type="entry name" value="4Fe4S_Fe_S_CS"/>
</dbReference>
<dbReference type="PROSITE" id="PS00198">
    <property type="entry name" value="4FE4S_FER_1"/>
    <property type="match status" value="1"/>
</dbReference>
<feature type="domain" description="4Fe-4S ferredoxin-type" evidence="1">
    <location>
        <begin position="6"/>
        <end position="38"/>
    </location>
</feature>